<gene>
    <name evidence="1" type="ORF">AB0H72_04805</name>
</gene>
<dbReference type="RefSeq" id="WP_357973772.1">
    <property type="nucleotide sequence ID" value="NZ_JBFAIH010000002.1"/>
</dbReference>
<dbReference type="Gene3D" id="3.30.530.20">
    <property type="match status" value="1"/>
</dbReference>
<protein>
    <recommendedName>
        <fullName evidence="3">Polyketide cyclase/dehydrase/lipid transport protein</fullName>
    </recommendedName>
</protein>
<comment type="caution">
    <text evidence="1">The sequence shown here is derived from an EMBL/GenBank/DDBJ whole genome shotgun (WGS) entry which is preliminary data.</text>
</comment>
<evidence type="ECO:0000313" key="1">
    <source>
        <dbReference type="EMBL" id="MEV0362005.1"/>
    </source>
</evidence>
<accession>A0ABV3F2U5</accession>
<sequence length="170" mass="18681">MDYLQKAKEEVVTLIGRAVGSVSGGTGRRALTIERPRAAVEEFWRDPDNLSRVFDGFADVRSTAPDRYEWTAPPDDADPARWESVLLTEQDGLQFVDAVDPERARIELEFADAPRGRGTEVHMSATVPVPRQLTGAAIFAVLYRARALMQTGEVPTLDRNPSGRAAGQEA</sequence>
<dbReference type="InterPro" id="IPR023393">
    <property type="entry name" value="START-like_dom_sf"/>
</dbReference>
<organism evidence="1 2">
    <name type="scientific">Nocardia fusca</name>
    <dbReference type="NCBI Taxonomy" id="941183"/>
    <lineage>
        <taxon>Bacteria</taxon>
        <taxon>Bacillati</taxon>
        <taxon>Actinomycetota</taxon>
        <taxon>Actinomycetes</taxon>
        <taxon>Mycobacteriales</taxon>
        <taxon>Nocardiaceae</taxon>
        <taxon>Nocardia</taxon>
    </lineage>
</organism>
<name>A0ABV3F2U5_9NOCA</name>
<keyword evidence="2" id="KW-1185">Reference proteome</keyword>
<dbReference type="EMBL" id="JBFAIH010000002">
    <property type="protein sequence ID" value="MEV0362005.1"/>
    <property type="molecule type" value="Genomic_DNA"/>
</dbReference>
<evidence type="ECO:0000313" key="2">
    <source>
        <dbReference type="Proteomes" id="UP001551658"/>
    </source>
</evidence>
<proteinExistence type="predicted"/>
<dbReference type="SUPFAM" id="SSF55961">
    <property type="entry name" value="Bet v1-like"/>
    <property type="match status" value="1"/>
</dbReference>
<dbReference type="Proteomes" id="UP001551658">
    <property type="component" value="Unassembled WGS sequence"/>
</dbReference>
<reference evidence="1 2" key="1">
    <citation type="submission" date="2024-06" db="EMBL/GenBank/DDBJ databases">
        <title>The Natural Products Discovery Center: Release of the First 8490 Sequenced Strains for Exploring Actinobacteria Biosynthetic Diversity.</title>
        <authorList>
            <person name="Kalkreuter E."/>
            <person name="Kautsar S.A."/>
            <person name="Yang D."/>
            <person name="Bader C.D."/>
            <person name="Teijaro C.N."/>
            <person name="Fluegel L."/>
            <person name="Davis C.M."/>
            <person name="Simpson J.R."/>
            <person name="Lauterbach L."/>
            <person name="Steele A.D."/>
            <person name="Gui C."/>
            <person name="Meng S."/>
            <person name="Li G."/>
            <person name="Viehrig K."/>
            <person name="Ye F."/>
            <person name="Su P."/>
            <person name="Kiefer A.F."/>
            <person name="Nichols A."/>
            <person name="Cepeda A.J."/>
            <person name="Yan W."/>
            <person name="Fan B."/>
            <person name="Jiang Y."/>
            <person name="Adhikari A."/>
            <person name="Zheng C.-J."/>
            <person name="Schuster L."/>
            <person name="Cowan T.M."/>
            <person name="Smanski M.J."/>
            <person name="Chevrette M.G."/>
            <person name="De Carvalho L.P.S."/>
            <person name="Shen B."/>
        </authorList>
    </citation>
    <scope>NUCLEOTIDE SEQUENCE [LARGE SCALE GENOMIC DNA]</scope>
    <source>
        <strain evidence="1 2">NPDC050671</strain>
    </source>
</reference>
<evidence type="ECO:0008006" key="3">
    <source>
        <dbReference type="Google" id="ProtNLM"/>
    </source>
</evidence>